<accession>A0A8T3YKM0</accession>
<evidence type="ECO:0000256" key="3">
    <source>
        <dbReference type="ARBA" id="ARBA00022448"/>
    </source>
</evidence>
<dbReference type="GO" id="GO:0046961">
    <property type="term" value="F:proton-transporting ATPase activity, rotational mechanism"/>
    <property type="evidence" value="ECO:0007669"/>
    <property type="project" value="InterPro"/>
</dbReference>
<dbReference type="PANTHER" id="PTHR11629">
    <property type="entry name" value="VACUOLAR PROTON ATPASES"/>
    <property type="match status" value="1"/>
</dbReference>
<organism evidence="12 13">
    <name type="scientific">Candidatus Iainarchaeum sp</name>
    <dbReference type="NCBI Taxonomy" id="3101447"/>
    <lineage>
        <taxon>Archaea</taxon>
        <taxon>Candidatus Iainarchaeota</taxon>
        <taxon>Candidatus Iainarchaeia</taxon>
        <taxon>Candidatus Iainarchaeales</taxon>
        <taxon>Candidatus Iainarchaeaceae</taxon>
        <taxon>Candidatus Iainarchaeum</taxon>
    </lineage>
</organism>
<evidence type="ECO:0000256" key="2">
    <source>
        <dbReference type="ARBA" id="ARBA00009904"/>
    </source>
</evidence>
<feature type="transmembrane region" description="Helical" evidence="10">
    <location>
        <begin position="537"/>
        <end position="561"/>
    </location>
</feature>
<dbReference type="InterPro" id="IPR002490">
    <property type="entry name" value="V-ATPase_116kDa_su"/>
</dbReference>
<comment type="function">
    <text evidence="8">Component of the A-type ATP synthase that produces ATP from ADP in the presence of a proton gradient across the membrane.</text>
</comment>
<reference evidence="12" key="1">
    <citation type="submission" date="2020-07" db="EMBL/GenBank/DDBJ databases">
        <title>Huge and variable diversity of episymbiotic CPR bacteria and DPANN archaea in groundwater ecosystems.</title>
        <authorList>
            <person name="He C.Y."/>
            <person name="Keren R."/>
            <person name="Whittaker M."/>
            <person name="Farag I.F."/>
            <person name="Doudna J."/>
            <person name="Cate J.H.D."/>
            <person name="Banfield J.F."/>
        </authorList>
    </citation>
    <scope>NUCLEOTIDE SEQUENCE</scope>
    <source>
        <strain evidence="12">NC_groundwater_1296_Ag_S-0.2um_52_80</strain>
    </source>
</reference>
<dbReference type="PANTHER" id="PTHR11629:SF63">
    <property type="entry name" value="V-TYPE PROTON ATPASE SUBUNIT A"/>
    <property type="match status" value="1"/>
</dbReference>
<evidence type="ECO:0000313" key="13">
    <source>
        <dbReference type="Proteomes" id="UP000732298"/>
    </source>
</evidence>
<dbReference type="Gene3D" id="1.20.1460.20">
    <property type="match status" value="1"/>
</dbReference>
<evidence type="ECO:0000256" key="8">
    <source>
        <dbReference type="ARBA" id="ARBA00059506"/>
    </source>
</evidence>
<keyword evidence="7 10" id="KW-0472">Membrane</keyword>
<evidence type="ECO:0000256" key="7">
    <source>
        <dbReference type="ARBA" id="ARBA00023136"/>
    </source>
</evidence>
<dbReference type="GO" id="GO:0033179">
    <property type="term" value="C:proton-transporting V-type ATPase, V0 domain"/>
    <property type="evidence" value="ECO:0007669"/>
    <property type="project" value="InterPro"/>
</dbReference>
<dbReference type="Gene3D" id="3.30.70.2170">
    <property type="match status" value="1"/>
</dbReference>
<feature type="transmembrane region" description="Helical" evidence="10">
    <location>
        <begin position="482"/>
        <end position="500"/>
    </location>
</feature>
<dbReference type="EMBL" id="JACQPB010000037">
    <property type="protein sequence ID" value="MBI4210585.1"/>
    <property type="molecule type" value="Genomic_DNA"/>
</dbReference>
<keyword evidence="3 10" id="KW-0813">Transport</keyword>
<evidence type="ECO:0000256" key="4">
    <source>
        <dbReference type="ARBA" id="ARBA00022692"/>
    </source>
</evidence>
<evidence type="ECO:0000256" key="5">
    <source>
        <dbReference type="ARBA" id="ARBA00022989"/>
    </source>
</evidence>
<dbReference type="Pfam" id="PF01496">
    <property type="entry name" value="V_ATPase_I"/>
    <property type="match status" value="1"/>
</dbReference>
<feature type="coiled-coil region" evidence="11">
    <location>
        <begin position="91"/>
        <end position="118"/>
    </location>
</feature>
<dbReference type="Gene3D" id="3.30.70.2750">
    <property type="match status" value="1"/>
</dbReference>
<keyword evidence="5 10" id="KW-1133">Transmembrane helix</keyword>
<protein>
    <recommendedName>
        <fullName evidence="9 10">A-type ATP synthase subunit I</fullName>
    </recommendedName>
</protein>
<evidence type="ECO:0000256" key="10">
    <source>
        <dbReference type="RuleBase" id="RU361189"/>
    </source>
</evidence>
<evidence type="ECO:0000256" key="11">
    <source>
        <dbReference type="SAM" id="Coils"/>
    </source>
</evidence>
<dbReference type="GO" id="GO:0051117">
    <property type="term" value="F:ATPase binding"/>
    <property type="evidence" value="ECO:0007669"/>
    <property type="project" value="TreeGrafter"/>
</dbReference>
<keyword evidence="6 10" id="KW-0406">Ion transport</keyword>
<feature type="transmembrane region" description="Helical" evidence="10">
    <location>
        <begin position="349"/>
        <end position="376"/>
    </location>
</feature>
<dbReference type="GO" id="GO:0016471">
    <property type="term" value="C:vacuolar proton-transporting V-type ATPase complex"/>
    <property type="evidence" value="ECO:0007669"/>
    <property type="project" value="TreeGrafter"/>
</dbReference>
<evidence type="ECO:0000256" key="9">
    <source>
        <dbReference type="ARBA" id="ARBA00068671"/>
    </source>
</evidence>
<dbReference type="AlphaFoldDB" id="A0A8T3YKM0"/>
<keyword evidence="4 10" id="KW-0812">Transmembrane</keyword>
<feature type="transmembrane region" description="Helical" evidence="10">
    <location>
        <begin position="506"/>
        <end position="525"/>
    </location>
</feature>
<comment type="caution">
    <text evidence="12">The sequence shown here is derived from an EMBL/GenBank/DDBJ whole genome shotgun (WGS) entry which is preliminary data.</text>
</comment>
<name>A0A8T3YKM0_9ARCH</name>
<dbReference type="GO" id="GO:0007035">
    <property type="term" value="P:vacuolar acidification"/>
    <property type="evidence" value="ECO:0007669"/>
    <property type="project" value="TreeGrafter"/>
</dbReference>
<proteinExistence type="inferred from homology"/>
<comment type="similarity">
    <text evidence="2 10">Belongs to the V-ATPase 116 kDa subunit family.</text>
</comment>
<gene>
    <name evidence="12" type="ORF">HY544_03720</name>
</gene>
<evidence type="ECO:0000256" key="1">
    <source>
        <dbReference type="ARBA" id="ARBA00004141"/>
    </source>
</evidence>
<feature type="transmembrane region" description="Helical" evidence="10">
    <location>
        <begin position="445"/>
        <end position="470"/>
    </location>
</feature>
<evidence type="ECO:0000313" key="12">
    <source>
        <dbReference type="EMBL" id="MBI4210585.1"/>
    </source>
</evidence>
<dbReference type="Proteomes" id="UP000732298">
    <property type="component" value="Unassembled WGS sequence"/>
</dbReference>
<keyword evidence="11" id="KW-0175">Coiled coil</keyword>
<feature type="transmembrane region" description="Helical" evidence="10">
    <location>
        <begin position="573"/>
        <end position="595"/>
    </location>
</feature>
<evidence type="ECO:0000256" key="6">
    <source>
        <dbReference type="ARBA" id="ARBA00023065"/>
    </source>
</evidence>
<feature type="transmembrane region" description="Helical" evidence="10">
    <location>
        <begin position="388"/>
        <end position="410"/>
    </location>
</feature>
<comment type="subcellular location">
    <subcellularLocation>
        <location evidence="1">Membrane</location>
        <topology evidence="1">Multi-pass membrane protein</topology>
    </subcellularLocation>
</comment>
<sequence>MFFPAKMCKARIVAPKSALRKAIEALEEHGASEIKRFEHDGIANPGPLEGNEEAVEKLIKAEAMLAAMPHGTESQRITESEARAYIKSKEFREAERRIAEISEETGKAESEIDALAEKKRSLLPFAGLNVDMALARLGSAALITGTFREHAKDRVEHALRREGASYTMKKAGSGVFACIAAVPRGKEVELAEKLAKEGFESAEMPSVDGKPADEAIAIDRKIAALGKKNAGLERELAEISRKSFQKLSAAKEMLMIELGKSSAAASFGETPHVFVAEAYVPESRFSGLKKIIEERLGGRAELRKFSHEELTHSHEEAPTLLEHSKSVSSFEFINKYMSVPRSNEVDPTIIFLVFFPVFYGMMVGDVIYGILSFLIAKFIAGKVSAESILRPVSIIWMWSAIPAIIFGLIYDEFAAMPHAELLSLLFGIHDLQLYTGIERLHNVQFLLALSILMGVLTVSVGFLIGFLNASRHGHKEHAMAKLGWFGFVTSGTVLVSTLMFKALPEIAAAPSAAAMLVSLGLVLKGEGPMGLIEVSSVVANIMSFARILAVGLVGTVIGLILNEVAFPSLDKGLLVIVLLPLYIGIHAFNAFLAMFESFIQGARLNFVEFYSKFYEGGGHEFSPFRFDRKYLKE</sequence>